<accession>A0A9D2IVT2</accession>
<feature type="domain" description="ATP synthase epsilon subunit C-terminal" evidence="10">
    <location>
        <begin position="86"/>
        <end position="129"/>
    </location>
</feature>
<name>A0A9D2IVT2_9FIRM</name>
<dbReference type="InterPro" id="IPR036771">
    <property type="entry name" value="ATPsynth_dsu/esu_N"/>
</dbReference>
<dbReference type="InterPro" id="IPR020547">
    <property type="entry name" value="ATP_synth_F1_esu_C"/>
</dbReference>
<evidence type="ECO:0000256" key="6">
    <source>
        <dbReference type="ARBA" id="ARBA00023196"/>
    </source>
</evidence>
<dbReference type="PANTHER" id="PTHR13822:SF10">
    <property type="entry name" value="ATP SYNTHASE EPSILON CHAIN, CHLOROPLASTIC"/>
    <property type="match status" value="1"/>
</dbReference>
<dbReference type="AlphaFoldDB" id="A0A9D2IVT2"/>
<reference evidence="12" key="2">
    <citation type="submission" date="2021-04" db="EMBL/GenBank/DDBJ databases">
        <authorList>
            <person name="Gilroy R."/>
        </authorList>
    </citation>
    <scope>NUCLEOTIDE SEQUENCE</scope>
    <source>
        <strain evidence="12">CHK33-5263</strain>
    </source>
</reference>
<reference evidence="12" key="1">
    <citation type="journal article" date="2021" name="PeerJ">
        <title>Extensive microbial diversity within the chicken gut microbiome revealed by metagenomics and culture.</title>
        <authorList>
            <person name="Gilroy R."/>
            <person name="Ravi A."/>
            <person name="Getino M."/>
            <person name="Pursley I."/>
            <person name="Horton D.L."/>
            <person name="Alikhan N.F."/>
            <person name="Baker D."/>
            <person name="Gharbi K."/>
            <person name="Hall N."/>
            <person name="Watson M."/>
            <person name="Adriaenssens E.M."/>
            <person name="Foster-Nyarko E."/>
            <person name="Jarju S."/>
            <person name="Secka A."/>
            <person name="Antonio M."/>
            <person name="Oren A."/>
            <person name="Chaudhuri R.R."/>
            <person name="La Ragione R."/>
            <person name="Hildebrand F."/>
            <person name="Pallen M.J."/>
        </authorList>
    </citation>
    <scope>NUCLEOTIDE SEQUENCE</scope>
    <source>
        <strain evidence="12">CHK33-5263</strain>
    </source>
</reference>
<dbReference type="HAMAP" id="MF_00530">
    <property type="entry name" value="ATP_synth_epsil_bac"/>
    <property type="match status" value="1"/>
</dbReference>
<dbReference type="Proteomes" id="UP000824044">
    <property type="component" value="Unassembled WGS sequence"/>
</dbReference>
<keyword evidence="6 8" id="KW-0139">CF(1)</keyword>
<dbReference type="Gene3D" id="2.60.15.10">
    <property type="entry name" value="F0F1 ATP synthase delta/epsilon subunit, N-terminal"/>
    <property type="match status" value="1"/>
</dbReference>
<evidence type="ECO:0000313" key="12">
    <source>
        <dbReference type="EMBL" id="HIZ24615.1"/>
    </source>
</evidence>
<proteinExistence type="inferred from homology"/>
<evidence type="ECO:0000259" key="11">
    <source>
        <dbReference type="Pfam" id="PF02823"/>
    </source>
</evidence>
<dbReference type="InterPro" id="IPR036794">
    <property type="entry name" value="ATP_F1_dsu/esu_C_sf"/>
</dbReference>
<dbReference type="InterPro" id="IPR020546">
    <property type="entry name" value="ATP_synth_F1_dsu/esu_N"/>
</dbReference>
<dbReference type="SUPFAM" id="SSF46604">
    <property type="entry name" value="Epsilon subunit of F1F0-ATP synthase C-terminal domain"/>
    <property type="match status" value="1"/>
</dbReference>
<dbReference type="GO" id="GO:0005886">
    <property type="term" value="C:plasma membrane"/>
    <property type="evidence" value="ECO:0007669"/>
    <property type="project" value="UniProtKB-SubCell"/>
</dbReference>
<evidence type="ECO:0000256" key="1">
    <source>
        <dbReference type="ARBA" id="ARBA00004202"/>
    </source>
</evidence>
<gene>
    <name evidence="8 12" type="primary">atpC</name>
    <name evidence="12" type="ORF">H9812_03970</name>
</gene>
<keyword evidence="3 8" id="KW-0813">Transport</keyword>
<dbReference type="Pfam" id="PF02823">
    <property type="entry name" value="ATP-synt_DE_N"/>
    <property type="match status" value="1"/>
</dbReference>
<comment type="caution">
    <text evidence="12">The sequence shown here is derived from an EMBL/GenBank/DDBJ whole genome shotgun (WGS) entry which is preliminary data.</text>
</comment>
<evidence type="ECO:0000256" key="8">
    <source>
        <dbReference type="HAMAP-Rule" id="MF_00530"/>
    </source>
</evidence>
<evidence type="ECO:0000256" key="5">
    <source>
        <dbReference type="ARBA" id="ARBA00023136"/>
    </source>
</evidence>
<organism evidence="12 13">
    <name type="scientific">Candidatus Gallimonas intestinigallinarum</name>
    <dbReference type="NCBI Taxonomy" id="2838604"/>
    <lineage>
        <taxon>Bacteria</taxon>
        <taxon>Bacillati</taxon>
        <taxon>Bacillota</taxon>
        <taxon>Clostridia</taxon>
        <taxon>Candidatus Gallimonas</taxon>
    </lineage>
</organism>
<dbReference type="GO" id="GO:0005524">
    <property type="term" value="F:ATP binding"/>
    <property type="evidence" value="ECO:0007669"/>
    <property type="project" value="UniProtKB-UniRule"/>
</dbReference>
<dbReference type="SUPFAM" id="SSF51344">
    <property type="entry name" value="Epsilon subunit of F1F0-ATP synthase N-terminal domain"/>
    <property type="match status" value="1"/>
</dbReference>
<dbReference type="EMBL" id="DXBS01000076">
    <property type="protein sequence ID" value="HIZ24615.1"/>
    <property type="molecule type" value="Genomic_DNA"/>
</dbReference>
<sequence length="135" mass="14779">MNFPLHVLAADSPFYEGECQSLVVPTLDGQYGVQAGHCNTICAIVPGTLTYRTPDGETHPAAVAAGIMKIEKGEVLVLVDSALRPEDVDEVRQRRAADEAKEALLQKRSIEEYHAAQARLARALARLNVKHKYGR</sequence>
<keyword evidence="4 8" id="KW-0406">Ion transport</keyword>
<comment type="function">
    <text evidence="8">Produces ATP from ADP in the presence of a proton gradient across the membrane.</text>
</comment>
<comment type="similarity">
    <text evidence="2 8 9">Belongs to the ATPase epsilon chain family.</text>
</comment>
<evidence type="ECO:0000256" key="7">
    <source>
        <dbReference type="ARBA" id="ARBA00023310"/>
    </source>
</evidence>
<evidence type="ECO:0000259" key="10">
    <source>
        <dbReference type="Pfam" id="PF00401"/>
    </source>
</evidence>
<evidence type="ECO:0000256" key="4">
    <source>
        <dbReference type="ARBA" id="ARBA00023065"/>
    </source>
</evidence>
<dbReference type="PANTHER" id="PTHR13822">
    <property type="entry name" value="ATP SYNTHASE DELTA/EPSILON CHAIN"/>
    <property type="match status" value="1"/>
</dbReference>
<keyword evidence="8" id="KW-0375">Hydrogen ion transport</keyword>
<keyword evidence="5 8" id="KW-0472">Membrane</keyword>
<dbReference type="NCBIfam" id="TIGR01216">
    <property type="entry name" value="ATP_synt_epsi"/>
    <property type="match status" value="1"/>
</dbReference>
<evidence type="ECO:0000256" key="2">
    <source>
        <dbReference type="ARBA" id="ARBA00005712"/>
    </source>
</evidence>
<comment type="subcellular location">
    <subcellularLocation>
        <location evidence="1 8">Cell membrane</location>
        <topology evidence="1 8">Peripheral membrane protein</topology>
    </subcellularLocation>
</comment>
<evidence type="ECO:0000313" key="13">
    <source>
        <dbReference type="Proteomes" id="UP000824044"/>
    </source>
</evidence>
<feature type="domain" description="ATP synthase F1 complex delta/epsilon subunit N-terminal" evidence="11">
    <location>
        <begin position="5"/>
        <end position="82"/>
    </location>
</feature>
<dbReference type="InterPro" id="IPR001469">
    <property type="entry name" value="ATP_synth_F1_dsu/esu"/>
</dbReference>
<keyword evidence="8" id="KW-1003">Cell membrane</keyword>
<dbReference type="GO" id="GO:0045259">
    <property type="term" value="C:proton-transporting ATP synthase complex"/>
    <property type="evidence" value="ECO:0007669"/>
    <property type="project" value="UniProtKB-KW"/>
</dbReference>
<protein>
    <recommendedName>
        <fullName evidence="8">ATP synthase epsilon chain</fullName>
    </recommendedName>
    <alternativeName>
        <fullName evidence="8">ATP synthase F1 sector epsilon subunit</fullName>
    </alternativeName>
    <alternativeName>
        <fullName evidence="8">F-ATPase epsilon subunit</fullName>
    </alternativeName>
</protein>
<keyword evidence="7 8" id="KW-0066">ATP synthesis</keyword>
<evidence type="ECO:0000256" key="9">
    <source>
        <dbReference type="RuleBase" id="RU003656"/>
    </source>
</evidence>
<dbReference type="GO" id="GO:0046933">
    <property type="term" value="F:proton-transporting ATP synthase activity, rotational mechanism"/>
    <property type="evidence" value="ECO:0007669"/>
    <property type="project" value="UniProtKB-UniRule"/>
</dbReference>
<dbReference type="Pfam" id="PF00401">
    <property type="entry name" value="ATP-synt_DE"/>
    <property type="match status" value="1"/>
</dbReference>
<dbReference type="CDD" id="cd12152">
    <property type="entry name" value="F1-ATPase_delta"/>
    <property type="match status" value="1"/>
</dbReference>
<comment type="subunit">
    <text evidence="8 9">F-type ATPases have 2 components, CF(1) - the catalytic core - and CF(0) - the membrane proton channel. CF(1) has five subunits: alpha(3), beta(3), gamma(1), delta(1), epsilon(1). CF(0) has three main subunits: a, b and c.</text>
</comment>
<evidence type="ECO:0000256" key="3">
    <source>
        <dbReference type="ARBA" id="ARBA00022448"/>
    </source>
</evidence>